<name>A0A3M7PB39_BRAPC</name>
<dbReference type="EMBL" id="REGN01012291">
    <property type="protein sequence ID" value="RMZ96258.1"/>
    <property type="molecule type" value="Genomic_DNA"/>
</dbReference>
<gene>
    <name evidence="1" type="ORF">BpHYR1_004583</name>
</gene>
<dbReference type="Pfam" id="PF15364">
    <property type="entry name" value="PAXIP1_C"/>
    <property type="match status" value="1"/>
</dbReference>
<dbReference type="Proteomes" id="UP000276133">
    <property type="component" value="Unassembled WGS sequence"/>
</dbReference>
<evidence type="ECO:0000313" key="2">
    <source>
        <dbReference type="Proteomes" id="UP000276133"/>
    </source>
</evidence>
<reference evidence="1 2" key="1">
    <citation type="journal article" date="2018" name="Sci. Rep.">
        <title>Genomic signatures of local adaptation to the degree of environmental predictability in rotifers.</title>
        <authorList>
            <person name="Franch-Gras L."/>
            <person name="Hahn C."/>
            <person name="Garcia-Roger E.M."/>
            <person name="Carmona M.J."/>
            <person name="Serra M."/>
            <person name="Gomez A."/>
        </authorList>
    </citation>
    <scope>NUCLEOTIDE SEQUENCE [LARGE SCALE GENOMIC DNA]</scope>
    <source>
        <strain evidence="1">HYR1</strain>
    </source>
</reference>
<sequence>MPMNDTEPQAQTGFKWPKLNNAEMIKYYTKIEQDNMLILSWANPGRIDPLEYEKLHPRVQDQNPEDTQTEMPIMINTEADTELQKFNLFDEFTTDEFNSNQVIKLTHVKTSRDCDKKMASMDKILDDMRKKFEYEQKNGLVSAECMDFVNDGFVDEQLMQTNENENKQPAPT</sequence>
<protein>
    <submittedName>
        <fullName evidence="1">Uncharacterized protein</fullName>
    </submittedName>
</protein>
<keyword evidence="2" id="KW-1185">Reference proteome</keyword>
<accession>A0A3M7PB39</accession>
<dbReference type="OrthoDB" id="10567374at2759"/>
<dbReference type="InterPro" id="IPR028213">
    <property type="entry name" value="PA1"/>
</dbReference>
<evidence type="ECO:0000313" key="1">
    <source>
        <dbReference type="EMBL" id="RMZ96258.1"/>
    </source>
</evidence>
<proteinExistence type="predicted"/>
<comment type="caution">
    <text evidence="1">The sequence shown here is derived from an EMBL/GenBank/DDBJ whole genome shotgun (WGS) entry which is preliminary data.</text>
</comment>
<dbReference type="AlphaFoldDB" id="A0A3M7PB39"/>
<organism evidence="1 2">
    <name type="scientific">Brachionus plicatilis</name>
    <name type="common">Marine rotifer</name>
    <name type="synonym">Brachionus muelleri</name>
    <dbReference type="NCBI Taxonomy" id="10195"/>
    <lineage>
        <taxon>Eukaryota</taxon>
        <taxon>Metazoa</taxon>
        <taxon>Spiralia</taxon>
        <taxon>Gnathifera</taxon>
        <taxon>Rotifera</taxon>
        <taxon>Eurotatoria</taxon>
        <taxon>Monogononta</taxon>
        <taxon>Pseudotrocha</taxon>
        <taxon>Ploima</taxon>
        <taxon>Brachionidae</taxon>
        <taxon>Brachionus</taxon>
    </lineage>
</organism>